<protein>
    <recommendedName>
        <fullName evidence="4">DUF2569 domain-containing protein</fullName>
    </recommendedName>
</protein>
<evidence type="ECO:0000313" key="2">
    <source>
        <dbReference type="EMBL" id="MFC3139169.1"/>
    </source>
</evidence>
<comment type="caution">
    <text evidence="2">The sequence shown here is derived from an EMBL/GenBank/DDBJ whole genome shotgun (WGS) entry which is preliminary data.</text>
</comment>
<evidence type="ECO:0008006" key="4">
    <source>
        <dbReference type="Google" id="ProtNLM"/>
    </source>
</evidence>
<keyword evidence="3" id="KW-1185">Reference proteome</keyword>
<dbReference type="Proteomes" id="UP001595621">
    <property type="component" value="Unassembled WGS sequence"/>
</dbReference>
<dbReference type="EMBL" id="JBHRTD010000015">
    <property type="protein sequence ID" value="MFC3139169.1"/>
    <property type="molecule type" value="Genomic_DNA"/>
</dbReference>
<feature type="transmembrane region" description="Helical" evidence="1">
    <location>
        <begin position="53"/>
        <end position="74"/>
    </location>
</feature>
<dbReference type="RefSeq" id="WP_248936755.1">
    <property type="nucleotide sequence ID" value="NZ_JAKILF010000006.1"/>
</dbReference>
<keyword evidence="1" id="KW-0812">Transmembrane</keyword>
<organism evidence="2 3">
    <name type="scientific">Shewanella submarina</name>
    <dbReference type="NCBI Taxonomy" id="2016376"/>
    <lineage>
        <taxon>Bacteria</taxon>
        <taxon>Pseudomonadati</taxon>
        <taxon>Pseudomonadota</taxon>
        <taxon>Gammaproteobacteria</taxon>
        <taxon>Alteromonadales</taxon>
        <taxon>Shewanellaceae</taxon>
        <taxon>Shewanella</taxon>
    </lineage>
</organism>
<evidence type="ECO:0000313" key="3">
    <source>
        <dbReference type="Proteomes" id="UP001595621"/>
    </source>
</evidence>
<keyword evidence="1" id="KW-1133">Transmembrane helix</keyword>
<sequence>MIGTRVILMLAALLLMTYPLWGLLQPQSYLNELLETYPQATEASDGQIRQSSLILWLSNGVLAAALVMIARFIGQPHRYRIGRFGAALIGFYPLVLSISEVFIGLSLTSHLQDASVALELNASKLFYLVFAVMLFGIIKSQQQSHHTRAAVATDPFIEKSASGQ</sequence>
<proteinExistence type="predicted"/>
<gene>
    <name evidence="2" type="ORF">ACFOE0_13360</name>
</gene>
<feature type="transmembrane region" description="Helical" evidence="1">
    <location>
        <begin position="120"/>
        <end position="138"/>
    </location>
</feature>
<accession>A0ABV7GCA5</accession>
<reference evidence="3" key="1">
    <citation type="journal article" date="2019" name="Int. J. Syst. Evol. Microbiol.">
        <title>The Global Catalogue of Microorganisms (GCM) 10K type strain sequencing project: providing services to taxonomists for standard genome sequencing and annotation.</title>
        <authorList>
            <consortium name="The Broad Institute Genomics Platform"/>
            <consortium name="The Broad Institute Genome Sequencing Center for Infectious Disease"/>
            <person name="Wu L."/>
            <person name="Ma J."/>
        </authorList>
    </citation>
    <scope>NUCLEOTIDE SEQUENCE [LARGE SCALE GENOMIC DNA]</scope>
    <source>
        <strain evidence="3">KCTC 52277</strain>
    </source>
</reference>
<keyword evidence="1" id="KW-0472">Membrane</keyword>
<name>A0ABV7GCA5_9GAMM</name>
<evidence type="ECO:0000256" key="1">
    <source>
        <dbReference type="SAM" id="Phobius"/>
    </source>
</evidence>
<feature type="transmembrane region" description="Helical" evidence="1">
    <location>
        <begin position="86"/>
        <end position="108"/>
    </location>
</feature>